<dbReference type="RefSeq" id="WP_278099063.1">
    <property type="nucleotide sequence ID" value="NZ_CP091092.1"/>
</dbReference>
<protein>
    <submittedName>
        <fullName evidence="2">Uncharacterized protein</fullName>
    </submittedName>
</protein>
<reference evidence="2" key="1">
    <citation type="submission" date="2022-01" db="EMBL/GenBank/DDBJ databases">
        <title>Complete genome of Methanomicrobium antiquum DSM 21220.</title>
        <authorList>
            <person name="Chen S.-C."/>
            <person name="You Y.-T."/>
            <person name="Zhou Y.-Z."/>
            <person name="Lai M.-C."/>
        </authorList>
    </citation>
    <scope>NUCLEOTIDE SEQUENCE</scope>
    <source>
        <strain evidence="2">DSM 21220</strain>
    </source>
</reference>
<dbReference type="AlphaFoldDB" id="A0AAF0FLT0"/>
<dbReference type="KEGG" id="manq:L1994_08720"/>
<dbReference type="EMBL" id="CP091092">
    <property type="protein sequence ID" value="WFN36225.1"/>
    <property type="molecule type" value="Genomic_DNA"/>
</dbReference>
<dbReference type="GeneID" id="79950476"/>
<keyword evidence="3" id="KW-1185">Reference proteome</keyword>
<keyword evidence="1" id="KW-0812">Transmembrane</keyword>
<evidence type="ECO:0000313" key="2">
    <source>
        <dbReference type="EMBL" id="WFN36225.1"/>
    </source>
</evidence>
<accession>A0AAF0FLT0</accession>
<name>A0AAF0FLT0_9EURY</name>
<gene>
    <name evidence="2" type="ORF">L1994_08720</name>
</gene>
<evidence type="ECO:0000256" key="1">
    <source>
        <dbReference type="SAM" id="Phobius"/>
    </source>
</evidence>
<organism evidence="2 3">
    <name type="scientific">Methanomicrobium antiquum</name>
    <dbReference type="NCBI Taxonomy" id="487686"/>
    <lineage>
        <taxon>Archaea</taxon>
        <taxon>Methanobacteriati</taxon>
        <taxon>Methanobacteriota</taxon>
        <taxon>Stenosarchaea group</taxon>
        <taxon>Methanomicrobia</taxon>
        <taxon>Methanomicrobiales</taxon>
        <taxon>Methanomicrobiaceae</taxon>
        <taxon>Methanomicrobium</taxon>
    </lineage>
</organism>
<keyword evidence="1" id="KW-0472">Membrane</keyword>
<keyword evidence="1" id="KW-1133">Transmembrane helix</keyword>
<evidence type="ECO:0000313" key="3">
    <source>
        <dbReference type="Proteomes" id="UP001218895"/>
    </source>
</evidence>
<feature type="transmembrane region" description="Helical" evidence="1">
    <location>
        <begin position="6"/>
        <end position="28"/>
    </location>
</feature>
<proteinExistence type="predicted"/>
<dbReference type="Proteomes" id="UP001218895">
    <property type="component" value="Chromosome"/>
</dbReference>
<sequence length="361" mass="40915">MKTDDSAILSVDFLAGFTIFLVALIFVINMMPGLLIGVHSSGVDYNAVAYRTSVILAEDPGSPVSPSWELFDEAHKDEIQRLGLSVSSDTPNILSTEKIRKFFNIFDSRQTDDFKFSMQDYRDMAIFGDIPYSFNISLKEVSKPALYTGEPVPKSEYGYMKRLVKVKHYSSADLSGGDLNKTGVNLPSVEQPHNYDCGISFTMKYSELFDKTISPAYRIDPKNEPLMFKITDFSQSLNSTDVKYVTLDKVRFVKDGVEISMPYETIDNKTYFFTIDGVQYNMTPSPPVDMSDKSEIEFELMPTLMFSSEITSTLALQFNFSYEFETNSSNYPIEGEILYSYNSPHITDPYLTDAVMEVCIW</sequence>